<dbReference type="GO" id="GO:0005739">
    <property type="term" value="C:mitochondrion"/>
    <property type="evidence" value="ECO:0007669"/>
    <property type="project" value="UniProtKB-SubCell"/>
</dbReference>
<keyword evidence="5" id="KW-0255">Endonuclease</keyword>
<keyword evidence="6" id="KW-0378">Hydrolase</keyword>
<feature type="domain" description="TNase-like" evidence="10">
    <location>
        <begin position="107"/>
        <end position="286"/>
    </location>
</feature>
<accession>A0A9P5N6S6</accession>
<dbReference type="Proteomes" id="UP000759537">
    <property type="component" value="Unassembled WGS sequence"/>
</dbReference>
<dbReference type="Gene3D" id="2.40.50.90">
    <property type="match status" value="1"/>
</dbReference>
<dbReference type="GO" id="GO:0016020">
    <property type="term" value="C:membrane"/>
    <property type="evidence" value="ECO:0007669"/>
    <property type="project" value="UniProtKB-SubCell"/>
</dbReference>
<keyword evidence="12" id="KW-1185">Reference proteome</keyword>
<evidence type="ECO:0000256" key="3">
    <source>
        <dbReference type="ARBA" id="ARBA00005435"/>
    </source>
</evidence>
<dbReference type="GO" id="GO:0016787">
    <property type="term" value="F:hydrolase activity"/>
    <property type="evidence" value="ECO:0007669"/>
    <property type="project" value="UniProtKB-KW"/>
</dbReference>
<dbReference type="PANTHER" id="PTHR12302:SF3">
    <property type="entry name" value="SERINE_THREONINE-PROTEIN KINASE 31"/>
    <property type="match status" value="1"/>
</dbReference>
<organism evidence="11 12">
    <name type="scientific">Russula ochroleuca</name>
    <dbReference type="NCBI Taxonomy" id="152965"/>
    <lineage>
        <taxon>Eukaryota</taxon>
        <taxon>Fungi</taxon>
        <taxon>Dikarya</taxon>
        <taxon>Basidiomycota</taxon>
        <taxon>Agaricomycotina</taxon>
        <taxon>Agaricomycetes</taxon>
        <taxon>Russulales</taxon>
        <taxon>Russulaceae</taxon>
        <taxon>Russula</taxon>
    </lineage>
</organism>
<dbReference type="SUPFAM" id="SSF50199">
    <property type="entry name" value="Staphylococcal nuclease"/>
    <property type="match status" value="1"/>
</dbReference>
<comment type="caution">
    <text evidence="11">The sequence shown here is derived from an EMBL/GenBank/DDBJ whole genome shotgun (WGS) entry which is preliminary data.</text>
</comment>
<evidence type="ECO:0000256" key="8">
    <source>
        <dbReference type="SAM" id="MobiDB-lite"/>
    </source>
</evidence>
<dbReference type="AlphaFoldDB" id="A0A9P5N6S6"/>
<reference evidence="11" key="2">
    <citation type="journal article" date="2020" name="Nat. Commun.">
        <title>Large-scale genome sequencing of mycorrhizal fungi provides insights into the early evolution of symbiotic traits.</title>
        <authorList>
            <person name="Miyauchi S."/>
            <person name="Kiss E."/>
            <person name="Kuo A."/>
            <person name="Drula E."/>
            <person name="Kohler A."/>
            <person name="Sanchez-Garcia M."/>
            <person name="Morin E."/>
            <person name="Andreopoulos B."/>
            <person name="Barry K.W."/>
            <person name="Bonito G."/>
            <person name="Buee M."/>
            <person name="Carver A."/>
            <person name="Chen C."/>
            <person name="Cichocki N."/>
            <person name="Clum A."/>
            <person name="Culley D."/>
            <person name="Crous P.W."/>
            <person name="Fauchery L."/>
            <person name="Girlanda M."/>
            <person name="Hayes R.D."/>
            <person name="Keri Z."/>
            <person name="LaButti K."/>
            <person name="Lipzen A."/>
            <person name="Lombard V."/>
            <person name="Magnuson J."/>
            <person name="Maillard F."/>
            <person name="Murat C."/>
            <person name="Nolan M."/>
            <person name="Ohm R.A."/>
            <person name="Pangilinan J."/>
            <person name="Pereira M.F."/>
            <person name="Perotto S."/>
            <person name="Peter M."/>
            <person name="Pfister S."/>
            <person name="Riley R."/>
            <person name="Sitrit Y."/>
            <person name="Stielow J.B."/>
            <person name="Szollosi G."/>
            <person name="Zifcakova L."/>
            <person name="Stursova M."/>
            <person name="Spatafora J.W."/>
            <person name="Tedersoo L."/>
            <person name="Vaario L.M."/>
            <person name="Yamada A."/>
            <person name="Yan M."/>
            <person name="Wang P."/>
            <person name="Xu J."/>
            <person name="Bruns T."/>
            <person name="Baldrian P."/>
            <person name="Vilgalys R."/>
            <person name="Dunand C."/>
            <person name="Henrissat B."/>
            <person name="Grigoriev I.V."/>
            <person name="Hibbett D."/>
            <person name="Nagy L.G."/>
            <person name="Martin F.M."/>
        </authorList>
    </citation>
    <scope>NUCLEOTIDE SEQUENCE</scope>
    <source>
        <strain evidence="11">Prilba</strain>
    </source>
</reference>
<evidence type="ECO:0000256" key="4">
    <source>
        <dbReference type="ARBA" id="ARBA00022722"/>
    </source>
</evidence>
<dbReference type="InterPro" id="IPR035437">
    <property type="entry name" value="SNase_OB-fold_sf"/>
</dbReference>
<protein>
    <submittedName>
        <fullName evidence="11">Nuclease</fullName>
    </submittedName>
</protein>
<comment type="subcellular location">
    <subcellularLocation>
        <location evidence="1">Membrane</location>
        <topology evidence="1">Single-pass membrane protein</topology>
    </subcellularLocation>
    <subcellularLocation>
        <location evidence="2">Mitochondrion</location>
    </subcellularLocation>
</comment>
<evidence type="ECO:0000259" key="10">
    <source>
        <dbReference type="PROSITE" id="PS50830"/>
    </source>
</evidence>
<keyword evidence="9" id="KW-0472">Membrane</keyword>
<keyword evidence="7" id="KW-0106">Calcium</keyword>
<evidence type="ECO:0000256" key="6">
    <source>
        <dbReference type="ARBA" id="ARBA00022801"/>
    </source>
</evidence>
<keyword evidence="9" id="KW-1133">Transmembrane helix</keyword>
<dbReference type="SMART" id="SM00318">
    <property type="entry name" value="SNc"/>
    <property type="match status" value="1"/>
</dbReference>
<dbReference type="Pfam" id="PF00565">
    <property type="entry name" value="SNase"/>
    <property type="match status" value="1"/>
</dbReference>
<evidence type="ECO:0000256" key="9">
    <source>
        <dbReference type="SAM" id="Phobius"/>
    </source>
</evidence>
<dbReference type="EMBL" id="WHVB01000001">
    <property type="protein sequence ID" value="KAF8487376.1"/>
    <property type="molecule type" value="Genomic_DNA"/>
</dbReference>
<dbReference type="OrthoDB" id="430293at2759"/>
<feature type="transmembrane region" description="Helical" evidence="9">
    <location>
        <begin position="64"/>
        <end position="85"/>
    </location>
</feature>
<evidence type="ECO:0000256" key="7">
    <source>
        <dbReference type="ARBA" id="ARBA00022837"/>
    </source>
</evidence>
<dbReference type="GO" id="GO:0004519">
    <property type="term" value="F:endonuclease activity"/>
    <property type="evidence" value="ECO:0007669"/>
    <property type="project" value="UniProtKB-KW"/>
</dbReference>
<evidence type="ECO:0000256" key="2">
    <source>
        <dbReference type="ARBA" id="ARBA00004173"/>
    </source>
</evidence>
<sequence>MSSPPPQHCEPFARTSSLFLPLPGQNAQKSRGHEHQRAASRGTDPDSGEASPEPTPPVQLDTNAAGIALAFLLGSATALGASAAYRRFFKRIKNAEWITPDVLRRRRWITGIVTSVGDADNFRLYHTPGFGWRGLLKFRHVPVTYRGLRGQTIHIRMAGMDAPEGSHFGRSAQPYAAEALAWLKENVEGRRIKCQLLRRDQYNRVVALPLLPRAVLQPWRWRWTRQGGGGGGVTARTRNLPLEMVRAGWGAVYVQKGAEYGSDWEKEAYLAAEAEAQAARRGMWQNGMDIELPSDYKKRHRMAEVQAKVEEEVEEEPVTEDLDPKEQVGFWRWIFGRRKRRPS</sequence>
<keyword evidence="9" id="KW-0812">Transmembrane</keyword>
<reference evidence="11" key="1">
    <citation type="submission" date="2019-10" db="EMBL/GenBank/DDBJ databases">
        <authorList>
            <consortium name="DOE Joint Genome Institute"/>
            <person name="Kuo A."/>
            <person name="Miyauchi S."/>
            <person name="Kiss E."/>
            <person name="Drula E."/>
            <person name="Kohler A."/>
            <person name="Sanchez-Garcia M."/>
            <person name="Andreopoulos B."/>
            <person name="Barry K.W."/>
            <person name="Bonito G."/>
            <person name="Buee M."/>
            <person name="Carver A."/>
            <person name="Chen C."/>
            <person name="Cichocki N."/>
            <person name="Clum A."/>
            <person name="Culley D."/>
            <person name="Crous P.W."/>
            <person name="Fauchery L."/>
            <person name="Girlanda M."/>
            <person name="Hayes R."/>
            <person name="Keri Z."/>
            <person name="LaButti K."/>
            <person name="Lipzen A."/>
            <person name="Lombard V."/>
            <person name="Magnuson J."/>
            <person name="Maillard F."/>
            <person name="Morin E."/>
            <person name="Murat C."/>
            <person name="Nolan M."/>
            <person name="Ohm R."/>
            <person name="Pangilinan J."/>
            <person name="Pereira M."/>
            <person name="Perotto S."/>
            <person name="Peter M."/>
            <person name="Riley R."/>
            <person name="Sitrit Y."/>
            <person name="Stielow B."/>
            <person name="Szollosi G."/>
            <person name="Zifcakova L."/>
            <person name="Stursova M."/>
            <person name="Spatafora J.W."/>
            <person name="Tedersoo L."/>
            <person name="Vaario L.-M."/>
            <person name="Yamada A."/>
            <person name="Yan M."/>
            <person name="Wang P."/>
            <person name="Xu J."/>
            <person name="Bruns T."/>
            <person name="Baldrian P."/>
            <person name="Vilgalys R."/>
            <person name="Henrissat B."/>
            <person name="Grigoriev I.V."/>
            <person name="Hibbett D."/>
            <person name="Nagy L.G."/>
            <person name="Martin F.M."/>
        </authorList>
    </citation>
    <scope>NUCLEOTIDE SEQUENCE</scope>
    <source>
        <strain evidence="11">Prilba</strain>
    </source>
</reference>
<proteinExistence type="inferred from homology"/>
<evidence type="ECO:0000313" key="12">
    <source>
        <dbReference type="Proteomes" id="UP000759537"/>
    </source>
</evidence>
<dbReference type="PANTHER" id="PTHR12302">
    <property type="entry name" value="EBNA2 BINDING PROTEIN P100"/>
    <property type="match status" value="1"/>
</dbReference>
<keyword evidence="4" id="KW-0540">Nuclease</keyword>
<feature type="region of interest" description="Disordered" evidence="8">
    <location>
        <begin position="1"/>
        <end position="59"/>
    </location>
</feature>
<dbReference type="InterPro" id="IPR016071">
    <property type="entry name" value="Staphylococal_nuclease_OB-fold"/>
</dbReference>
<dbReference type="PROSITE" id="PS50830">
    <property type="entry name" value="TNASE_3"/>
    <property type="match status" value="1"/>
</dbReference>
<evidence type="ECO:0000256" key="5">
    <source>
        <dbReference type="ARBA" id="ARBA00022759"/>
    </source>
</evidence>
<comment type="similarity">
    <text evidence="3">Belongs to the LCL3 family.</text>
</comment>
<evidence type="ECO:0000256" key="1">
    <source>
        <dbReference type="ARBA" id="ARBA00004167"/>
    </source>
</evidence>
<name>A0A9P5N6S6_9AGAM</name>
<gene>
    <name evidence="11" type="ORF">DFH94DRAFT_705667</name>
</gene>
<evidence type="ECO:0000313" key="11">
    <source>
        <dbReference type="EMBL" id="KAF8487376.1"/>
    </source>
</evidence>